<feature type="domain" description="DUF305" evidence="2">
    <location>
        <begin position="94"/>
        <end position="163"/>
    </location>
</feature>
<reference evidence="3 4" key="1">
    <citation type="submission" date="2020-01" db="EMBL/GenBank/DDBJ databases">
        <title>Jiella pacifica sp. nov.</title>
        <authorList>
            <person name="Xue Z."/>
            <person name="Zhu S."/>
            <person name="Chen J."/>
            <person name="Yang J."/>
        </authorList>
    </citation>
    <scope>NUCLEOTIDE SEQUENCE [LARGE SCALE GENOMIC DNA]</scope>
    <source>
        <strain evidence="3 4">40Bstr34</strain>
    </source>
</reference>
<dbReference type="Gene3D" id="1.20.1260.10">
    <property type="match status" value="1"/>
</dbReference>
<evidence type="ECO:0000313" key="3">
    <source>
        <dbReference type="EMBL" id="NDW06400.1"/>
    </source>
</evidence>
<proteinExistence type="predicted"/>
<sequence>MSYIRFGLMILTSTVVMFILMYLNTYAWEHVFFSETRTYMAIMMGATMAVIMLAYMLGMYSNKGLNIAIFVGAIIVFALSLWLVRSQVTVSGPSYMRAMIPHHSIAIMTSERAQIRDPRVRHLADEIIEAQRREIAEMRYLIAEVSAGNVVESIYQDPPAEPGSVEDALSNTLISGLDLAPMPEAEADRVLGAPAPCTFNRSPESDPILWASEGGGAAVKLNGVLISLEAEGGSQEGATTYSAPGTTITVQPLGDEADWRQNAELVFELDEGLSVGYRGFYGCEAG</sequence>
<keyword evidence="4" id="KW-1185">Reference proteome</keyword>
<feature type="transmembrane region" description="Helical" evidence="1">
    <location>
        <begin position="64"/>
        <end position="84"/>
    </location>
</feature>
<name>A0A6N9T582_9HYPH</name>
<organism evidence="3 4">
    <name type="scientific">Jiella pacifica</name>
    <dbReference type="NCBI Taxonomy" id="2696469"/>
    <lineage>
        <taxon>Bacteria</taxon>
        <taxon>Pseudomonadati</taxon>
        <taxon>Pseudomonadota</taxon>
        <taxon>Alphaproteobacteria</taxon>
        <taxon>Hyphomicrobiales</taxon>
        <taxon>Aurantimonadaceae</taxon>
        <taxon>Jiella</taxon>
    </lineage>
</organism>
<dbReference type="AlphaFoldDB" id="A0A6N9T582"/>
<dbReference type="InterPro" id="IPR012347">
    <property type="entry name" value="Ferritin-like"/>
</dbReference>
<evidence type="ECO:0000259" key="2">
    <source>
        <dbReference type="Pfam" id="PF03713"/>
    </source>
</evidence>
<feature type="transmembrane region" description="Helical" evidence="1">
    <location>
        <begin position="6"/>
        <end position="27"/>
    </location>
</feature>
<dbReference type="RefSeq" id="WP_163464901.1">
    <property type="nucleotide sequence ID" value="NZ_JAAAMG010000016.1"/>
</dbReference>
<evidence type="ECO:0000256" key="1">
    <source>
        <dbReference type="SAM" id="Phobius"/>
    </source>
</evidence>
<dbReference type="Pfam" id="PF03713">
    <property type="entry name" value="DUF305"/>
    <property type="match status" value="1"/>
</dbReference>
<evidence type="ECO:0000313" key="4">
    <source>
        <dbReference type="Proteomes" id="UP000469011"/>
    </source>
</evidence>
<gene>
    <name evidence="3" type="ORF">GTK09_18420</name>
</gene>
<comment type="caution">
    <text evidence="3">The sequence shown here is derived from an EMBL/GenBank/DDBJ whole genome shotgun (WGS) entry which is preliminary data.</text>
</comment>
<dbReference type="InterPro" id="IPR005183">
    <property type="entry name" value="DUF305_CopM-like"/>
</dbReference>
<dbReference type="Proteomes" id="UP000469011">
    <property type="component" value="Unassembled WGS sequence"/>
</dbReference>
<keyword evidence="1" id="KW-0812">Transmembrane</keyword>
<feature type="transmembrane region" description="Helical" evidence="1">
    <location>
        <begin position="39"/>
        <end position="58"/>
    </location>
</feature>
<dbReference type="EMBL" id="JAAAMG010000016">
    <property type="protein sequence ID" value="NDW06400.1"/>
    <property type="molecule type" value="Genomic_DNA"/>
</dbReference>
<accession>A0A6N9T582</accession>
<protein>
    <submittedName>
        <fullName evidence="3">DUF305 domain-containing protein</fullName>
    </submittedName>
</protein>
<keyword evidence="1" id="KW-0472">Membrane</keyword>
<keyword evidence="1" id="KW-1133">Transmembrane helix</keyword>